<dbReference type="STRING" id="698758.AXY_21660"/>
<dbReference type="PROSITE" id="PS50043">
    <property type="entry name" value="HTH_LUXR_2"/>
    <property type="match status" value="1"/>
</dbReference>
<dbReference type="OrthoDB" id="2814434at2"/>
<evidence type="ECO:0000313" key="5">
    <source>
        <dbReference type="EMBL" id="BAM48298.1"/>
    </source>
</evidence>
<keyword evidence="1" id="KW-0805">Transcription regulation</keyword>
<evidence type="ECO:0000256" key="1">
    <source>
        <dbReference type="ARBA" id="ARBA00023015"/>
    </source>
</evidence>
<dbReference type="GO" id="GO:0006355">
    <property type="term" value="P:regulation of DNA-templated transcription"/>
    <property type="evidence" value="ECO:0007669"/>
    <property type="project" value="InterPro"/>
</dbReference>
<dbReference type="InterPro" id="IPR011006">
    <property type="entry name" value="CheY-like_superfamily"/>
</dbReference>
<dbReference type="GO" id="GO:0003677">
    <property type="term" value="F:DNA binding"/>
    <property type="evidence" value="ECO:0007669"/>
    <property type="project" value="UniProtKB-KW"/>
</dbReference>
<dbReference type="eggNOG" id="COG2197">
    <property type="taxonomic scope" value="Bacteria"/>
</dbReference>
<evidence type="ECO:0000256" key="3">
    <source>
        <dbReference type="ARBA" id="ARBA00023163"/>
    </source>
</evidence>
<dbReference type="EMBL" id="AP012050">
    <property type="protein sequence ID" value="BAM48298.1"/>
    <property type="molecule type" value="Genomic_DNA"/>
</dbReference>
<dbReference type="PROSITE" id="PS00622">
    <property type="entry name" value="HTH_LUXR_1"/>
    <property type="match status" value="1"/>
</dbReference>
<dbReference type="KEGG" id="axl:AXY_21660"/>
<dbReference type="Gene3D" id="3.40.50.2300">
    <property type="match status" value="1"/>
</dbReference>
<dbReference type="PANTHER" id="PTHR43214:SF37">
    <property type="entry name" value="TRANSCRIPTIONAL REGULATORY PROTEIN YDFI"/>
    <property type="match status" value="1"/>
</dbReference>
<keyword evidence="3" id="KW-0804">Transcription</keyword>
<dbReference type="InterPro" id="IPR016032">
    <property type="entry name" value="Sig_transdc_resp-reg_C-effctor"/>
</dbReference>
<reference evidence="5 6" key="1">
    <citation type="submission" date="2011-01" db="EMBL/GenBank/DDBJ databases">
        <title>Whole genome sequence of Amphibacillus xylinus NBRC 15112.</title>
        <authorList>
            <person name="Nakazawa H."/>
            <person name="Katano Y."/>
            <person name="Nakamura S."/>
            <person name="Sasagawa M."/>
            <person name="Fukada J."/>
            <person name="Arai T."/>
            <person name="Sasakura N."/>
            <person name="Mochizuki D."/>
            <person name="Hosoyama A."/>
            <person name="Harada K."/>
            <person name="Horikawa H."/>
            <person name="Kato Y."/>
            <person name="Harada T."/>
            <person name="Sasaki K."/>
            <person name="Sekiguchi M."/>
            <person name="Hodoyama M."/>
            <person name="Nishiko R."/>
            <person name="Narita H."/>
            <person name="Hanamaki A."/>
            <person name="Hata C."/>
            <person name="Konno Y."/>
            <person name="Niimura Y."/>
            <person name="Yamazaki S."/>
            <person name="Fujita N."/>
        </authorList>
    </citation>
    <scope>NUCLEOTIDE SEQUENCE [LARGE SCALE GENOMIC DNA]</scope>
    <source>
        <strain evidence="6">ATCC 51415 / DSM 6626 / JCM 7361 / LMG 17667 / NBRC 15112 / Ep01</strain>
    </source>
</reference>
<organism evidence="5 6">
    <name type="scientific">Amphibacillus xylanus (strain ATCC 51415 / DSM 6626 / JCM 7361 / LMG 17667 / NBRC 15112 / Ep01)</name>
    <dbReference type="NCBI Taxonomy" id="698758"/>
    <lineage>
        <taxon>Bacteria</taxon>
        <taxon>Bacillati</taxon>
        <taxon>Bacillota</taxon>
        <taxon>Bacilli</taxon>
        <taxon>Bacillales</taxon>
        <taxon>Bacillaceae</taxon>
        <taxon>Amphibacillus</taxon>
    </lineage>
</organism>
<dbReference type="PANTHER" id="PTHR43214">
    <property type="entry name" value="TWO-COMPONENT RESPONSE REGULATOR"/>
    <property type="match status" value="1"/>
</dbReference>
<dbReference type="InterPro" id="IPR039420">
    <property type="entry name" value="WalR-like"/>
</dbReference>
<dbReference type="InterPro" id="IPR000792">
    <property type="entry name" value="Tscrpt_reg_LuxR_C"/>
</dbReference>
<dbReference type="AlphaFoldDB" id="K0J809"/>
<evidence type="ECO:0000259" key="4">
    <source>
        <dbReference type="PROSITE" id="PS50043"/>
    </source>
</evidence>
<name>K0J809_AMPXN</name>
<dbReference type="PRINTS" id="PR00038">
    <property type="entry name" value="HTHLUXR"/>
</dbReference>
<gene>
    <name evidence="5" type="ordered locus">AXY_21660</name>
</gene>
<evidence type="ECO:0000256" key="2">
    <source>
        <dbReference type="ARBA" id="ARBA00023125"/>
    </source>
</evidence>
<protein>
    <submittedName>
        <fullName evidence="5">Putative LuxR family transcriptional regulator</fullName>
    </submittedName>
</protein>
<keyword evidence="6" id="KW-1185">Reference proteome</keyword>
<dbReference type="HOGENOM" id="CLU_000445_90_8_9"/>
<sequence length="210" mass="24298">MNILLVKQASLVCDGIFGLLKRHFPNSKLSLCSQYDCQEFLAYSEQANLIIVDIKMTKEVLKVIKYLKNEGKKVIAWVEDLRDDKLPEVFKLNLNGYIYYEVDEETLIKAIRQICAGGLFIHEPLSNRLLDIYTKSQSEQNEPPLELLSEREWEVLELLSKGYSNVKIANELFLSDKTVKNYVSSILYKLDVPDRTNAVLHALRKRWVSL</sequence>
<dbReference type="SUPFAM" id="SSF52172">
    <property type="entry name" value="CheY-like"/>
    <property type="match status" value="1"/>
</dbReference>
<proteinExistence type="predicted"/>
<dbReference type="Proteomes" id="UP000006294">
    <property type="component" value="Chromosome"/>
</dbReference>
<dbReference type="RefSeq" id="WP_015010881.1">
    <property type="nucleotide sequence ID" value="NC_018704.1"/>
</dbReference>
<evidence type="ECO:0000313" key="6">
    <source>
        <dbReference type="Proteomes" id="UP000006294"/>
    </source>
</evidence>
<accession>K0J809</accession>
<dbReference type="InterPro" id="IPR036388">
    <property type="entry name" value="WH-like_DNA-bd_sf"/>
</dbReference>
<keyword evidence="2" id="KW-0238">DNA-binding</keyword>
<dbReference type="Gene3D" id="1.10.10.10">
    <property type="entry name" value="Winged helix-like DNA-binding domain superfamily/Winged helix DNA-binding domain"/>
    <property type="match status" value="1"/>
</dbReference>
<dbReference type="SMART" id="SM00421">
    <property type="entry name" value="HTH_LUXR"/>
    <property type="match status" value="1"/>
</dbReference>
<dbReference type="SUPFAM" id="SSF46894">
    <property type="entry name" value="C-terminal effector domain of the bipartite response regulators"/>
    <property type="match status" value="1"/>
</dbReference>
<feature type="domain" description="HTH luxR-type" evidence="4">
    <location>
        <begin position="141"/>
        <end position="206"/>
    </location>
</feature>
<dbReference type="Pfam" id="PF00196">
    <property type="entry name" value="GerE"/>
    <property type="match status" value="1"/>
</dbReference>
<dbReference type="CDD" id="cd06170">
    <property type="entry name" value="LuxR_C_like"/>
    <property type="match status" value="1"/>
</dbReference>